<feature type="compositionally biased region" description="Acidic residues" evidence="1">
    <location>
        <begin position="19"/>
        <end position="28"/>
    </location>
</feature>
<name>A6G4J9_9BACT</name>
<dbReference type="EMBL" id="ABCS01000022">
    <property type="protein sequence ID" value="EDM79119.1"/>
    <property type="molecule type" value="Genomic_DNA"/>
</dbReference>
<evidence type="ECO:0000313" key="3">
    <source>
        <dbReference type="Proteomes" id="UP000005801"/>
    </source>
</evidence>
<comment type="caution">
    <text evidence="2">The sequence shown here is derived from an EMBL/GenBank/DDBJ whole genome shotgun (WGS) entry which is preliminary data.</text>
</comment>
<feature type="region of interest" description="Disordered" evidence="1">
    <location>
        <begin position="1"/>
        <end position="48"/>
    </location>
</feature>
<dbReference type="Proteomes" id="UP000005801">
    <property type="component" value="Unassembled WGS sequence"/>
</dbReference>
<evidence type="ECO:0000256" key="1">
    <source>
        <dbReference type="SAM" id="MobiDB-lite"/>
    </source>
</evidence>
<dbReference type="AlphaFoldDB" id="A6G4J9"/>
<protein>
    <submittedName>
        <fullName evidence="2">Uncharacterized protein</fullName>
    </submittedName>
</protein>
<accession>A6G4J9</accession>
<reference evidence="2 3" key="1">
    <citation type="submission" date="2007-06" db="EMBL/GenBank/DDBJ databases">
        <authorList>
            <person name="Shimkets L."/>
            <person name="Ferriera S."/>
            <person name="Johnson J."/>
            <person name="Kravitz S."/>
            <person name="Beeson K."/>
            <person name="Sutton G."/>
            <person name="Rogers Y.-H."/>
            <person name="Friedman R."/>
            <person name="Frazier M."/>
            <person name="Venter J.C."/>
        </authorList>
    </citation>
    <scope>NUCLEOTIDE SEQUENCE [LARGE SCALE GENOMIC DNA]</scope>
    <source>
        <strain evidence="2 3">SIR-1</strain>
    </source>
</reference>
<organism evidence="2 3">
    <name type="scientific">Plesiocystis pacifica SIR-1</name>
    <dbReference type="NCBI Taxonomy" id="391625"/>
    <lineage>
        <taxon>Bacteria</taxon>
        <taxon>Pseudomonadati</taxon>
        <taxon>Myxococcota</taxon>
        <taxon>Polyangia</taxon>
        <taxon>Nannocystales</taxon>
        <taxon>Nannocystaceae</taxon>
        <taxon>Plesiocystis</taxon>
    </lineage>
</organism>
<keyword evidence="3" id="KW-1185">Reference proteome</keyword>
<evidence type="ECO:0000313" key="2">
    <source>
        <dbReference type="EMBL" id="EDM79119.1"/>
    </source>
</evidence>
<sequence>MLTACPKNEEPGDTTGGDEASDETDEGGDEKGDDGNTDAGFIPADDIPNANTCDPWLQDCPEGEKCAAYAVGNTWDATKCVEVMGDGVVGDECVYNGAVLGTDDCSKGHMCYYTNEEAVGICVAQCTGSPDNPVCDDGFNCSMSNSGSLLLCLYGCNPLIQDCEVDGSGCFYDGTLFNCDPAGDLMEGEVCGFINDCAAGNYCADAAALPACAGSSCCSGFCDLDDPSCTIPDTECVAFFEEASAPPGLENVGLCILPG</sequence>
<dbReference type="RefSeq" id="WP_006971648.1">
    <property type="nucleotide sequence ID" value="NZ_ABCS01000022.1"/>
</dbReference>
<proteinExistence type="predicted"/>
<gene>
    <name evidence="2" type="ORF">PPSIR1_27173</name>
</gene>